<dbReference type="GO" id="GO:0043190">
    <property type="term" value="C:ATP-binding cassette (ABC) transporter complex"/>
    <property type="evidence" value="ECO:0007669"/>
    <property type="project" value="TreeGrafter"/>
</dbReference>
<dbReference type="SUPFAM" id="SSF52540">
    <property type="entry name" value="P-loop containing nucleoside triphosphate hydrolases"/>
    <property type="match status" value="1"/>
</dbReference>
<evidence type="ECO:0000259" key="9">
    <source>
        <dbReference type="PROSITE" id="PS50893"/>
    </source>
</evidence>
<comment type="caution">
    <text evidence="10">The sequence shown here is derived from an EMBL/GenBank/DDBJ whole genome shotgun (WGS) entry which is preliminary data.</text>
</comment>
<sequence>MTQQLLVELQDVSVKAKSRQVSEGVFLLQCIDLSIRQGEWISVLGMNGSGKSTLCKLLAGIHPFEISGAVLVGAEGKRSDILPGAAPIVMQHPDAGLIGSTPWEDVVLMLERHGFPEKEIINRAEEALYEVGLGERLHQKIETLSGGQKQLAAIAGCLAVAPSMLLLDEPTAMLDAEASAYVLSRVRRLHESGVTVVWVTQLVEELNALDRVLLLDKGRIVFDEPAHHLFSGGESGQSPGEHYGFVPPYGVQAARELMNRGIVLKPMPINRRELEQAVKHYGS</sequence>
<dbReference type="AlphaFoldDB" id="A0A1A5YML4"/>
<dbReference type="InterPro" id="IPR015856">
    <property type="entry name" value="ABC_transpr_CbiO/EcfA_su"/>
</dbReference>
<comment type="similarity">
    <text evidence="2">Belongs to the ABC transporter superfamily.</text>
</comment>
<proteinExistence type="inferred from homology"/>
<dbReference type="InterPro" id="IPR017871">
    <property type="entry name" value="ABC_transporter-like_CS"/>
</dbReference>
<dbReference type="InterPro" id="IPR050095">
    <property type="entry name" value="ECF_ABC_transporter_ATP-bd"/>
</dbReference>
<evidence type="ECO:0000256" key="1">
    <source>
        <dbReference type="ARBA" id="ARBA00004202"/>
    </source>
</evidence>
<dbReference type="InterPro" id="IPR027417">
    <property type="entry name" value="P-loop_NTPase"/>
</dbReference>
<dbReference type="EMBL" id="LYPA01000043">
    <property type="protein sequence ID" value="OBR66857.1"/>
    <property type="molecule type" value="Genomic_DNA"/>
</dbReference>
<dbReference type="Gene3D" id="3.40.50.300">
    <property type="entry name" value="P-loop containing nucleotide triphosphate hydrolases"/>
    <property type="match status" value="1"/>
</dbReference>
<evidence type="ECO:0000256" key="7">
    <source>
        <dbReference type="ARBA" id="ARBA00022967"/>
    </source>
</evidence>
<accession>A0A1A5YML4</accession>
<protein>
    <recommendedName>
        <fullName evidence="9">ABC transporter domain-containing protein</fullName>
    </recommendedName>
</protein>
<keyword evidence="6" id="KW-0067">ATP-binding</keyword>
<evidence type="ECO:0000313" key="11">
    <source>
        <dbReference type="Proteomes" id="UP000092024"/>
    </source>
</evidence>
<reference evidence="10 11" key="1">
    <citation type="submission" date="2016-05" db="EMBL/GenBank/DDBJ databases">
        <title>Paenibacillus oryzae. sp. nov., isolated from the rice root.</title>
        <authorList>
            <person name="Zhang J."/>
            <person name="Zhang X."/>
        </authorList>
    </citation>
    <scope>NUCLEOTIDE SEQUENCE [LARGE SCALE GENOMIC DNA]</scope>
    <source>
        <strain evidence="10 11">1DrF-4</strain>
    </source>
</reference>
<evidence type="ECO:0000313" key="10">
    <source>
        <dbReference type="EMBL" id="OBR66857.1"/>
    </source>
</evidence>
<dbReference type="GO" id="GO:0042626">
    <property type="term" value="F:ATPase-coupled transmembrane transporter activity"/>
    <property type="evidence" value="ECO:0007669"/>
    <property type="project" value="TreeGrafter"/>
</dbReference>
<evidence type="ECO:0000256" key="4">
    <source>
        <dbReference type="ARBA" id="ARBA00022475"/>
    </source>
</evidence>
<dbReference type="InterPro" id="IPR003593">
    <property type="entry name" value="AAA+_ATPase"/>
</dbReference>
<dbReference type="PROSITE" id="PS00211">
    <property type="entry name" value="ABC_TRANSPORTER_1"/>
    <property type="match status" value="1"/>
</dbReference>
<feature type="domain" description="ABC transporter" evidence="9">
    <location>
        <begin position="7"/>
        <end position="242"/>
    </location>
</feature>
<dbReference type="Pfam" id="PF00005">
    <property type="entry name" value="ABC_tran"/>
    <property type="match status" value="1"/>
</dbReference>
<keyword evidence="5" id="KW-0547">Nucleotide-binding</keyword>
<dbReference type="PROSITE" id="PS50893">
    <property type="entry name" value="ABC_TRANSPORTER_2"/>
    <property type="match status" value="1"/>
</dbReference>
<keyword evidence="7" id="KW-1278">Translocase</keyword>
<keyword evidence="4" id="KW-1003">Cell membrane</keyword>
<dbReference type="PANTHER" id="PTHR43553">
    <property type="entry name" value="HEAVY METAL TRANSPORTER"/>
    <property type="match status" value="1"/>
</dbReference>
<evidence type="ECO:0000256" key="5">
    <source>
        <dbReference type="ARBA" id="ARBA00022741"/>
    </source>
</evidence>
<dbReference type="STRING" id="1844972.A7K91_16620"/>
<evidence type="ECO:0000256" key="2">
    <source>
        <dbReference type="ARBA" id="ARBA00005417"/>
    </source>
</evidence>
<name>A0A1A5YML4_9BACL</name>
<dbReference type="GO" id="GO:0005524">
    <property type="term" value="F:ATP binding"/>
    <property type="evidence" value="ECO:0007669"/>
    <property type="project" value="UniProtKB-KW"/>
</dbReference>
<evidence type="ECO:0000256" key="3">
    <source>
        <dbReference type="ARBA" id="ARBA00022448"/>
    </source>
</evidence>
<comment type="subcellular location">
    <subcellularLocation>
        <location evidence="1">Cell membrane</location>
        <topology evidence="1">Peripheral membrane protein</topology>
    </subcellularLocation>
</comment>
<dbReference type="Proteomes" id="UP000092024">
    <property type="component" value="Unassembled WGS sequence"/>
</dbReference>
<dbReference type="RefSeq" id="WP_068681216.1">
    <property type="nucleotide sequence ID" value="NZ_LYPA01000043.1"/>
</dbReference>
<keyword evidence="11" id="KW-1185">Reference proteome</keyword>
<dbReference type="InterPro" id="IPR003439">
    <property type="entry name" value="ABC_transporter-like_ATP-bd"/>
</dbReference>
<keyword evidence="8" id="KW-0472">Membrane</keyword>
<evidence type="ECO:0000256" key="6">
    <source>
        <dbReference type="ARBA" id="ARBA00022840"/>
    </source>
</evidence>
<dbReference type="SMART" id="SM00382">
    <property type="entry name" value="AAA"/>
    <property type="match status" value="1"/>
</dbReference>
<evidence type="ECO:0000256" key="8">
    <source>
        <dbReference type="ARBA" id="ARBA00023136"/>
    </source>
</evidence>
<keyword evidence="3" id="KW-0813">Transport</keyword>
<organism evidence="10 11">
    <name type="scientific">Paenibacillus oryzae</name>
    <dbReference type="NCBI Taxonomy" id="1844972"/>
    <lineage>
        <taxon>Bacteria</taxon>
        <taxon>Bacillati</taxon>
        <taxon>Bacillota</taxon>
        <taxon>Bacilli</taxon>
        <taxon>Bacillales</taxon>
        <taxon>Paenibacillaceae</taxon>
        <taxon>Paenibacillus</taxon>
    </lineage>
</organism>
<gene>
    <name evidence="10" type="ORF">A7K91_16620</name>
</gene>
<dbReference type="CDD" id="cd03225">
    <property type="entry name" value="ABC_cobalt_CbiO_domain1"/>
    <property type="match status" value="1"/>
</dbReference>
<dbReference type="GO" id="GO:0016887">
    <property type="term" value="F:ATP hydrolysis activity"/>
    <property type="evidence" value="ECO:0007669"/>
    <property type="project" value="InterPro"/>
</dbReference>